<sequence length="78" mass="8912">MLVAKTIRLSTNAYVTRYPDKSYDFVLVIVQGDFGGRKPLFASGDCIDDFFLHVDHRAAGLDYRLLDFEKPCRKIGRV</sequence>
<dbReference type="Proteomes" id="UP000554520">
    <property type="component" value="Unassembled WGS sequence"/>
</dbReference>
<gene>
    <name evidence="1" type="ORF">FHS21_002608</name>
</gene>
<reference evidence="1 2" key="1">
    <citation type="submission" date="2020-08" db="EMBL/GenBank/DDBJ databases">
        <title>Genomic Encyclopedia of Type Strains, Phase III (KMG-III): the genomes of soil and plant-associated and newly described type strains.</title>
        <authorList>
            <person name="Whitman W."/>
        </authorList>
    </citation>
    <scope>NUCLEOTIDE SEQUENCE [LARGE SCALE GENOMIC DNA]</scope>
    <source>
        <strain evidence="1 2">CECT 7015</strain>
    </source>
</reference>
<protein>
    <submittedName>
        <fullName evidence="1">Uncharacterized protein</fullName>
    </submittedName>
</protein>
<proteinExistence type="predicted"/>
<accession>A0A839U8F9</accession>
<organism evidence="1 2">
    <name type="scientific">Phyllobacterium trifolii</name>
    <dbReference type="NCBI Taxonomy" id="300193"/>
    <lineage>
        <taxon>Bacteria</taxon>
        <taxon>Pseudomonadati</taxon>
        <taxon>Pseudomonadota</taxon>
        <taxon>Alphaproteobacteria</taxon>
        <taxon>Hyphomicrobiales</taxon>
        <taxon>Phyllobacteriaceae</taxon>
        <taxon>Phyllobacterium</taxon>
    </lineage>
</organism>
<name>A0A839U8F9_9HYPH</name>
<dbReference type="AlphaFoldDB" id="A0A839U8F9"/>
<evidence type="ECO:0000313" key="2">
    <source>
        <dbReference type="Proteomes" id="UP000554520"/>
    </source>
</evidence>
<keyword evidence="2" id="KW-1185">Reference proteome</keyword>
<evidence type="ECO:0000313" key="1">
    <source>
        <dbReference type="EMBL" id="MBB3146193.1"/>
    </source>
</evidence>
<dbReference type="EMBL" id="JACHXN010000007">
    <property type="protein sequence ID" value="MBB3146193.1"/>
    <property type="molecule type" value="Genomic_DNA"/>
</dbReference>
<comment type="caution">
    <text evidence="1">The sequence shown here is derived from an EMBL/GenBank/DDBJ whole genome shotgun (WGS) entry which is preliminary data.</text>
</comment>